<comment type="caution">
    <text evidence="1">The sequence shown here is derived from an EMBL/GenBank/DDBJ whole genome shotgun (WGS) entry which is preliminary data.</text>
</comment>
<proteinExistence type="predicted"/>
<accession>A0AAD7R888</accession>
<evidence type="ECO:0000313" key="1">
    <source>
        <dbReference type="EMBL" id="KAJ8371593.1"/>
    </source>
</evidence>
<dbReference type="EMBL" id="JAINUG010000443">
    <property type="protein sequence ID" value="KAJ8371593.1"/>
    <property type="molecule type" value="Genomic_DNA"/>
</dbReference>
<organism evidence="1 2">
    <name type="scientific">Aldrovandia affinis</name>
    <dbReference type="NCBI Taxonomy" id="143900"/>
    <lineage>
        <taxon>Eukaryota</taxon>
        <taxon>Metazoa</taxon>
        <taxon>Chordata</taxon>
        <taxon>Craniata</taxon>
        <taxon>Vertebrata</taxon>
        <taxon>Euteleostomi</taxon>
        <taxon>Actinopterygii</taxon>
        <taxon>Neopterygii</taxon>
        <taxon>Teleostei</taxon>
        <taxon>Notacanthiformes</taxon>
        <taxon>Halosauridae</taxon>
        <taxon>Aldrovandia</taxon>
    </lineage>
</organism>
<sequence length="68" mass="7954">MALVKAKEFNQAGHVVKWLMKHNFHNRGYESRPPSLRYRLWLLYVMEVSDVKDVNLQVSLDVAGRSKP</sequence>
<evidence type="ECO:0000313" key="2">
    <source>
        <dbReference type="Proteomes" id="UP001221898"/>
    </source>
</evidence>
<gene>
    <name evidence="1" type="ORF">AAFF_G00307050</name>
</gene>
<dbReference type="AlphaFoldDB" id="A0AAD7R888"/>
<dbReference type="Proteomes" id="UP001221898">
    <property type="component" value="Unassembled WGS sequence"/>
</dbReference>
<protein>
    <submittedName>
        <fullName evidence="1">Uncharacterized protein</fullName>
    </submittedName>
</protein>
<keyword evidence="2" id="KW-1185">Reference proteome</keyword>
<name>A0AAD7R888_9TELE</name>
<reference evidence="1" key="1">
    <citation type="journal article" date="2023" name="Science">
        <title>Genome structures resolve the early diversification of teleost fishes.</title>
        <authorList>
            <person name="Parey E."/>
            <person name="Louis A."/>
            <person name="Montfort J."/>
            <person name="Bouchez O."/>
            <person name="Roques C."/>
            <person name="Iampietro C."/>
            <person name="Lluch J."/>
            <person name="Castinel A."/>
            <person name="Donnadieu C."/>
            <person name="Desvignes T."/>
            <person name="Floi Bucao C."/>
            <person name="Jouanno E."/>
            <person name="Wen M."/>
            <person name="Mejri S."/>
            <person name="Dirks R."/>
            <person name="Jansen H."/>
            <person name="Henkel C."/>
            <person name="Chen W.J."/>
            <person name="Zahm M."/>
            <person name="Cabau C."/>
            <person name="Klopp C."/>
            <person name="Thompson A.W."/>
            <person name="Robinson-Rechavi M."/>
            <person name="Braasch I."/>
            <person name="Lecointre G."/>
            <person name="Bobe J."/>
            <person name="Postlethwait J.H."/>
            <person name="Berthelot C."/>
            <person name="Roest Crollius H."/>
            <person name="Guiguen Y."/>
        </authorList>
    </citation>
    <scope>NUCLEOTIDE SEQUENCE</scope>
    <source>
        <strain evidence="1">NC1722</strain>
    </source>
</reference>